<evidence type="ECO:0000256" key="1">
    <source>
        <dbReference type="ARBA" id="ARBA00004160"/>
    </source>
</evidence>
<feature type="disulfide bond" evidence="16">
    <location>
        <begin position="63"/>
        <end position="109"/>
    </location>
</feature>
<dbReference type="PROSITE" id="PS00084">
    <property type="entry name" value="CU2_MONOOXYGENASE_1"/>
    <property type="match status" value="1"/>
</dbReference>
<dbReference type="GO" id="GO:0006518">
    <property type="term" value="P:peptide metabolic process"/>
    <property type="evidence" value="ECO:0007669"/>
    <property type="project" value="InterPro"/>
</dbReference>
<feature type="signal peptide" evidence="17">
    <location>
        <begin position="1"/>
        <end position="20"/>
    </location>
</feature>
<feature type="chain" id="PRO_5044647759" description="peptidylglycine monooxygenase" evidence="17">
    <location>
        <begin position="21"/>
        <end position="345"/>
    </location>
</feature>
<dbReference type="AlphaFoldDB" id="A0A6P5A2T1"/>
<keyword evidence="13" id="KW-0325">Glycoprotein</keyword>
<dbReference type="PANTHER" id="PTHR10680:SF14">
    <property type="entry name" value="PEPTIDYL-GLYCINE ALPHA-AMIDATING MONOOXYGENASE"/>
    <property type="match status" value="1"/>
</dbReference>
<dbReference type="InterPro" id="IPR014784">
    <property type="entry name" value="Cu2_ascorb_mOase-like_C"/>
</dbReference>
<feature type="binding site" evidence="15">
    <location>
        <position position="234"/>
    </location>
    <ligand>
        <name>Cu(2+)</name>
        <dbReference type="ChEBI" id="CHEBI:29036"/>
        <label>1</label>
        <note>catalytic</note>
    </ligand>
</feature>
<dbReference type="FunFam" id="2.60.120.310:FF:000005">
    <property type="entry name" value="Peptidylglycine alpha-hydroxylating monooxygenase"/>
    <property type="match status" value="1"/>
</dbReference>
<evidence type="ECO:0000256" key="13">
    <source>
        <dbReference type="ARBA" id="ARBA00023180"/>
    </source>
</evidence>
<dbReference type="InterPro" id="IPR020611">
    <property type="entry name" value="Cu2_ascorb_mOase_CS-1"/>
</dbReference>
<keyword evidence="5" id="KW-0964">Secreted</keyword>
<evidence type="ECO:0000256" key="15">
    <source>
        <dbReference type="PIRSR" id="PIRSR600720-2"/>
    </source>
</evidence>
<evidence type="ECO:0000259" key="18">
    <source>
        <dbReference type="Pfam" id="PF01082"/>
    </source>
</evidence>
<feature type="disulfide bond" evidence="16">
    <location>
        <begin position="284"/>
        <end position="305"/>
    </location>
</feature>
<dbReference type="FunFam" id="2.60.120.230:FF:000002">
    <property type="entry name" value="Peptidyl-glycine alpha-amidating monooxygenase B"/>
    <property type="match status" value="1"/>
</dbReference>
<dbReference type="KEGG" id="bbel:109482392"/>
<comment type="catalytic activity">
    <reaction evidence="14">
        <text>a [peptide]-C-terminal glycine + 2 L-ascorbate + O2 = a [peptide]-C-terminal (2S)-2-hydroxyglycine + 2 monodehydro-L-ascorbate radical + H2O</text>
        <dbReference type="Rhea" id="RHEA:21452"/>
        <dbReference type="Rhea" id="RHEA-COMP:13486"/>
        <dbReference type="Rhea" id="RHEA-COMP:15321"/>
        <dbReference type="ChEBI" id="CHEBI:15377"/>
        <dbReference type="ChEBI" id="CHEBI:15379"/>
        <dbReference type="ChEBI" id="CHEBI:38290"/>
        <dbReference type="ChEBI" id="CHEBI:59513"/>
        <dbReference type="ChEBI" id="CHEBI:137000"/>
        <dbReference type="ChEBI" id="CHEBI:142768"/>
        <dbReference type="EC" id="1.14.17.3"/>
    </reaction>
</comment>
<dbReference type="SUPFAM" id="SSF49742">
    <property type="entry name" value="PHM/PNGase F"/>
    <property type="match status" value="2"/>
</dbReference>
<dbReference type="InterPro" id="IPR000720">
    <property type="entry name" value="PHM/PAL"/>
</dbReference>
<evidence type="ECO:0000256" key="14">
    <source>
        <dbReference type="ARBA" id="ARBA00048431"/>
    </source>
</evidence>
<evidence type="ECO:0000313" key="21">
    <source>
        <dbReference type="RefSeq" id="XP_019640659.1"/>
    </source>
</evidence>
<dbReference type="OrthoDB" id="10044505at2759"/>
<feature type="binding site" evidence="15">
    <location>
        <position position="232"/>
    </location>
    <ligand>
        <name>Cu(2+)</name>
        <dbReference type="ChEBI" id="CHEBI:29036"/>
        <label>1</label>
        <note>catalytic</note>
    </ligand>
</feature>
<protein>
    <recommendedName>
        <fullName evidence="4">peptidylglycine monooxygenase</fullName>
        <ecNumber evidence="4">1.14.17.3</ecNumber>
    </recommendedName>
</protein>
<dbReference type="Gene3D" id="2.60.120.230">
    <property type="match status" value="1"/>
</dbReference>
<comment type="similarity">
    <text evidence="3">Belongs to the copper type II ascorbate-dependent monooxygenase family.</text>
</comment>
<evidence type="ECO:0000256" key="11">
    <source>
        <dbReference type="ARBA" id="ARBA00023033"/>
    </source>
</evidence>
<dbReference type="EC" id="1.14.17.3" evidence="4"/>
<keyword evidence="20" id="KW-1185">Reference proteome</keyword>
<dbReference type="RefSeq" id="XP_019640659.1">
    <property type="nucleotide sequence ID" value="XM_019785100.1"/>
</dbReference>
<dbReference type="InterPro" id="IPR008977">
    <property type="entry name" value="PHM/PNGase_F_dom_sf"/>
</dbReference>
<dbReference type="GO" id="GO:0004504">
    <property type="term" value="F:peptidylglycine monooxygenase activity"/>
    <property type="evidence" value="ECO:0007669"/>
    <property type="project" value="UniProtKB-EC"/>
</dbReference>
<dbReference type="GO" id="GO:0005576">
    <property type="term" value="C:extracellular region"/>
    <property type="evidence" value="ECO:0007669"/>
    <property type="project" value="UniProtKB-SubCell"/>
</dbReference>
<feature type="disulfide bond" evidence="16">
    <location>
        <begin position="216"/>
        <end position="324"/>
    </location>
</feature>
<feature type="binding site" evidence="15">
    <location>
        <position position="162"/>
    </location>
    <ligand>
        <name>Cu(2+)</name>
        <dbReference type="ChEBI" id="CHEBI:29036"/>
        <label>1</label>
        <note>catalytic</note>
    </ligand>
</feature>
<gene>
    <name evidence="21 22" type="primary">LOC109482392</name>
</gene>
<name>A0A6P5A2T1_BRABE</name>
<keyword evidence="6 15" id="KW-0479">Metal-binding</keyword>
<evidence type="ECO:0000256" key="12">
    <source>
        <dbReference type="ARBA" id="ARBA00023157"/>
    </source>
</evidence>
<evidence type="ECO:0000256" key="8">
    <source>
        <dbReference type="ARBA" id="ARBA00022833"/>
    </source>
</evidence>
<feature type="domain" description="Copper type II ascorbate-dependent monooxygenase N-terminal" evidence="18">
    <location>
        <begin position="47"/>
        <end position="169"/>
    </location>
</feature>
<evidence type="ECO:0000256" key="5">
    <source>
        <dbReference type="ARBA" id="ARBA00022525"/>
    </source>
</evidence>
<dbReference type="GO" id="GO:0005507">
    <property type="term" value="F:copper ion binding"/>
    <property type="evidence" value="ECO:0007669"/>
    <property type="project" value="InterPro"/>
</dbReference>
<evidence type="ECO:0000256" key="7">
    <source>
        <dbReference type="ARBA" id="ARBA00022729"/>
    </source>
</evidence>
<evidence type="ECO:0000256" key="9">
    <source>
        <dbReference type="ARBA" id="ARBA00023002"/>
    </source>
</evidence>
<reference evidence="21 22" key="1">
    <citation type="submission" date="2025-04" db="UniProtKB">
        <authorList>
            <consortium name="RefSeq"/>
        </authorList>
    </citation>
    <scope>IDENTIFICATION</scope>
    <source>
        <tissue evidence="21 22">Gonad</tissue>
    </source>
</reference>
<organism evidence="20 21">
    <name type="scientific">Branchiostoma belcheri</name>
    <name type="common">Amphioxus</name>
    <dbReference type="NCBI Taxonomy" id="7741"/>
    <lineage>
        <taxon>Eukaryota</taxon>
        <taxon>Metazoa</taxon>
        <taxon>Chordata</taxon>
        <taxon>Cephalochordata</taxon>
        <taxon>Leptocardii</taxon>
        <taxon>Amphioxiformes</taxon>
        <taxon>Branchiostomatidae</taxon>
        <taxon>Branchiostoma</taxon>
    </lineage>
</organism>
<dbReference type="GeneID" id="109482392"/>
<dbReference type="Pfam" id="PF03712">
    <property type="entry name" value="Cu2_monoox_C"/>
    <property type="match status" value="1"/>
</dbReference>
<evidence type="ECO:0000256" key="3">
    <source>
        <dbReference type="ARBA" id="ARBA00010676"/>
    </source>
</evidence>
<keyword evidence="10 15" id="KW-0186">Copper</keyword>
<keyword evidence="11 21" id="KW-0503">Monooxygenase</keyword>
<dbReference type="InterPro" id="IPR036939">
    <property type="entry name" value="Cu2_ascorb_mOase_N_sf"/>
</dbReference>
<evidence type="ECO:0000259" key="19">
    <source>
        <dbReference type="Pfam" id="PF03712"/>
    </source>
</evidence>
<evidence type="ECO:0000313" key="20">
    <source>
        <dbReference type="Proteomes" id="UP000515135"/>
    </source>
</evidence>
<comment type="cofactor">
    <cofactor evidence="15">
        <name>Cu(2+)</name>
        <dbReference type="ChEBI" id="CHEBI:29036"/>
    </cofactor>
    <text evidence="15">Binds 2 Cu(2+) ions per subunit.</text>
</comment>
<evidence type="ECO:0000256" key="4">
    <source>
        <dbReference type="ARBA" id="ARBA00012689"/>
    </source>
</evidence>
<evidence type="ECO:0000256" key="10">
    <source>
        <dbReference type="ARBA" id="ARBA00023008"/>
    </source>
</evidence>
<dbReference type="Proteomes" id="UP000515135">
    <property type="component" value="Unplaced"/>
</dbReference>
<keyword evidence="9" id="KW-0560">Oxidoreductase</keyword>
<dbReference type="Pfam" id="PF01082">
    <property type="entry name" value="Cu2_monooxygen"/>
    <property type="match status" value="1"/>
</dbReference>
<proteinExistence type="inferred from homology"/>
<dbReference type="Gene3D" id="2.60.120.310">
    <property type="entry name" value="Copper type II, ascorbate-dependent monooxygenase, N-terminal domain"/>
    <property type="match status" value="1"/>
</dbReference>
<accession>A0A6P5A2T1</accession>
<dbReference type="PRINTS" id="PR00790">
    <property type="entry name" value="PAMONOXGNASE"/>
</dbReference>
<dbReference type="InterPro" id="IPR000323">
    <property type="entry name" value="Cu2_ascorb_mOase_N"/>
</dbReference>
<evidence type="ECO:0000313" key="22">
    <source>
        <dbReference type="RefSeq" id="XP_019640660.1"/>
    </source>
</evidence>
<evidence type="ECO:0000256" key="17">
    <source>
        <dbReference type="SAM" id="SignalP"/>
    </source>
</evidence>
<evidence type="ECO:0000256" key="2">
    <source>
        <dbReference type="ARBA" id="ARBA00004613"/>
    </source>
</evidence>
<feature type="disulfide bond" evidence="16">
    <location>
        <begin position="96"/>
        <end position="121"/>
    </location>
</feature>
<comment type="subcellular location">
    <subcellularLocation>
        <location evidence="1">Cytoplasmic vesicle</location>
        <location evidence="1">Secretory vesicle membrane</location>
        <topology evidence="1">Single-pass membrane protein</topology>
    </subcellularLocation>
    <subcellularLocation>
        <location evidence="2">Secreted</location>
    </subcellularLocation>
</comment>
<feature type="binding site" evidence="15">
    <location>
        <position position="90"/>
    </location>
    <ligand>
        <name>Cu(2+)</name>
        <dbReference type="ChEBI" id="CHEBI:29036"/>
        <label>1</label>
        <note>catalytic</note>
    </ligand>
</feature>
<feature type="binding site" evidence="15">
    <location>
        <position position="89"/>
    </location>
    <ligand>
        <name>Cu(2+)</name>
        <dbReference type="ChEBI" id="CHEBI:29036"/>
        <label>1</label>
        <note>catalytic</note>
    </ligand>
</feature>
<evidence type="ECO:0000256" key="6">
    <source>
        <dbReference type="ARBA" id="ARBA00022723"/>
    </source>
</evidence>
<keyword evidence="8" id="KW-0862">Zinc</keyword>
<dbReference type="GO" id="GO:0030658">
    <property type="term" value="C:transport vesicle membrane"/>
    <property type="evidence" value="ECO:0007669"/>
    <property type="project" value="UniProtKB-SubCell"/>
</dbReference>
<feature type="binding site" evidence="15">
    <location>
        <position position="304"/>
    </location>
    <ligand>
        <name>Cu(2+)</name>
        <dbReference type="ChEBI" id="CHEBI:29036"/>
        <label>1</label>
        <note>catalytic</note>
    </ligand>
</feature>
<keyword evidence="7 17" id="KW-0732">Signal</keyword>
<dbReference type="RefSeq" id="XP_019640660.1">
    <property type="nucleotide sequence ID" value="XM_019785101.1"/>
</dbReference>
<dbReference type="InterPro" id="IPR024548">
    <property type="entry name" value="Cu2_monoox_C"/>
</dbReference>
<evidence type="ECO:0000256" key="16">
    <source>
        <dbReference type="PIRSR" id="PIRSR600720-3"/>
    </source>
</evidence>
<feature type="domain" description="Copper type II ascorbate-dependent monooxygenase C-terminal" evidence="19">
    <location>
        <begin position="190"/>
        <end position="324"/>
    </location>
</feature>
<sequence>MAGARYGWWLGLALIVTVWGAPGRSQKWLEDLDAPMYRRDRHQDVVDVRMPGVRPEKRDSYFCYKFKVPQGEPSYIVGFEPKTVEHAAHHMLLFGCKVPGNADQDVWNCGEMSGSTIHPTCRDGVQVLYAWAHNAPSLQLPKDVGFEIGGNTDIKYLVLQVHYNDVSKFKGGATDNSGVGLQVTDVPQKYLAGVYILGNGEGTIPAHSSAALDTACMYQEDTVLHPFGFRTHAHKLGTVISGYRIRDGQWEEIGKKSPQQPQMFYPVSNKGMTIKRGDILAARCSYKNNLDHDVRIGATGADEMCNFYIMYYTTSRQPLTQNDCWREDFHWEKVFSNIPKDAGSL</sequence>
<keyword evidence="12 16" id="KW-1015">Disulfide bond</keyword>
<dbReference type="PANTHER" id="PTHR10680">
    <property type="entry name" value="PEPTIDYL-GLYCINE ALPHA-AMIDATING MONOOXYGENASE"/>
    <property type="match status" value="1"/>
</dbReference>